<reference evidence="1" key="1">
    <citation type="submission" date="2020-04" db="EMBL/GenBank/DDBJ databases">
        <authorList>
            <person name="Chiriac C."/>
            <person name="Salcher M."/>
            <person name="Ghai R."/>
            <person name="Kavagutti S V."/>
        </authorList>
    </citation>
    <scope>NUCLEOTIDE SEQUENCE</scope>
</reference>
<accession>A0A6J5P7P3</accession>
<name>A0A6J5P7P3_9CAUD</name>
<evidence type="ECO:0000313" key="1">
    <source>
        <dbReference type="EMBL" id="CAB4167092.1"/>
    </source>
</evidence>
<proteinExistence type="predicted"/>
<dbReference type="EMBL" id="LR796806">
    <property type="protein sequence ID" value="CAB4167092.1"/>
    <property type="molecule type" value="Genomic_DNA"/>
</dbReference>
<organism evidence="1">
    <name type="scientific">uncultured Caudovirales phage</name>
    <dbReference type="NCBI Taxonomy" id="2100421"/>
    <lineage>
        <taxon>Viruses</taxon>
        <taxon>Duplodnaviria</taxon>
        <taxon>Heunggongvirae</taxon>
        <taxon>Uroviricota</taxon>
        <taxon>Caudoviricetes</taxon>
        <taxon>Peduoviridae</taxon>
        <taxon>Maltschvirus</taxon>
        <taxon>Maltschvirus maltsch</taxon>
    </lineage>
</organism>
<gene>
    <name evidence="1" type="ORF">UFOVP858_10</name>
</gene>
<protein>
    <submittedName>
        <fullName evidence="1">Uncharacterized protein</fullName>
    </submittedName>
</protein>
<sequence>MLSNLSDSTVRTLLRVGKKNPGLRAFFSHPRAMIGLRDEAARRGIYYSRGEEVAVERDVYRMMHSEAGDSRAKRPKRR</sequence>